<dbReference type="EMBL" id="CP036276">
    <property type="protein sequence ID" value="QDU47562.1"/>
    <property type="molecule type" value="Genomic_DNA"/>
</dbReference>
<feature type="signal peptide" evidence="1">
    <location>
        <begin position="1"/>
        <end position="20"/>
    </location>
</feature>
<dbReference type="InterPro" id="IPR031329">
    <property type="entry name" value="NEUT/ALK_ceramidase_N"/>
</dbReference>
<dbReference type="KEGG" id="sdyn:Mal52_60970"/>
<evidence type="ECO:0000313" key="4">
    <source>
        <dbReference type="Proteomes" id="UP000319383"/>
    </source>
</evidence>
<sequence length="459" mass="50573" precursor="true">MFRSLIIASLLLLVTSPIFAEEQWQAGVARVSITPGAPMWMAGYASRKKPAEGTLAELYAKALVLEAGDNRMVFVTTDLIGIPRTLAVNVSRRVKEKYKLPRKSLLFNASHTHCGPELRPERDYFYGMAEAQAEQIGVYTEKLETALVELIGAALDDLQPATLSYAKSTADFAKNRRFPTDKGFVNRQYDEGPTDHDVPVLQVFSSAGERRAILFGYACHNTSTGIMEFNGDYAGFAQSDIEKDFPGVTALFVEGTGGDQNPYPRGKIELARQHGRELADAVKQAIHEPQQPLPPAIDSAFTEVELEFEPLPPRAALEADIESKNVYRQRKARYLLEKLDRNEPISLTYPCPIQAIRFGETLVMVAIGGEVVVDYSRLVKSTFRSVPFVWVAGYSNDVFGYLPSARVLAEGGYEAGGAMLYGPLPGPFTGSVQDRVMAGVRRVGTDVGFTFPKSLEKQQ</sequence>
<gene>
    <name evidence="3" type="ORF">Mal52_60970</name>
</gene>
<dbReference type="Pfam" id="PF04734">
    <property type="entry name" value="Ceramidase_alk"/>
    <property type="match status" value="1"/>
</dbReference>
<protein>
    <submittedName>
        <fullName evidence="3">Neutral/alkaline non-lysosomal ceramidase</fullName>
    </submittedName>
</protein>
<keyword evidence="4" id="KW-1185">Reference proteome</keyword>
<dbReference type="AlphaFoldDB" id="A0A517ZYJ3"/>
<proteinExistence type="predicted"/>
<evidence type="ECO:0000259" key="2">
    <source>
        <dbReference type="Pfam" id="PF04734"/>
    </source>
</evidence>
<reference evidence="3 4" key="1">
    <citation type="submission" date="2019-02" db="EMBL/GenBank/DDBJ databases">
        <title>Deep-cultivation of Planctomycetes and their phenomic and genomic characterization uncovers novel biology.</title>
        <authorList>
            <person name="Wiegand S."/>
            <person name="Jogler M."/>
            <person name="Boedeker C."/>
            <person name="Pinto D."/>
            <person name="Vollmers J."/>
            <person name="Rivas-Marin E."/>
            <person name="Kohn T."/>
            <person name="Peeters S.H."/>
            <person name="Heuer A."/>
            <person name="Rast P."/>
            <person name="Oberbeckmann S."/>
            <person name="Bunk B."/>
            <person name="Jeske O."/>
            <person name="Meyerdierks A."/>
            <person name="Storesund J.E."/>
            <person name="Kallscheuer N."/>
            <person name="Luecker S."/>
            <person name="Lage O.M."/>
            <person name="Pohl T."/>
            <person name="Merkel B.J."/>
            <person name="Hornburger P."/>
            <person name="Mueller R.-W."/>
            <person name="Bruemmer F."/>
            <person name="Labrenz M."/>
            <person name="Spormann A.M."/>
            <person name="Op den Camp H."/>
            <person name="Overmann J."/>
            <person name="Amann R."/>
            <person name="Jetten M.S.M."/>
            <person name="Mascher T."/>
            <person name="Medema M.H."/>
            <person name="Devos D.P."/>
            <person name="Kaster A.-K."/>
            <person name="Ovreas L."/>
            <person name="Rohde M."/>
            <person name="Galperin M.Y."/>
            <person name="Jogler C."/>
        </authorList>
    </citation>
    <scope>NUCLEOTIDE SEQUENCE [LARGE SCALE GENOMIC DNA]</scope>
    <source>
        <strain evidence="3 4">Mal52</strain>
    </source>
</reference>
<dbReference type="RefSeq" id="WP_145380366.1">
    <property type="nucleotide sequence ID" value="NZ_CP036276.1"/>
</dbReference>
<organism evidence="3 4">
    <name type="scientific">Symmachiella dynata</name>
    <dbReference type="NCBI Taxonomy" id="2527995"/>
    <lineage>
        <taxon>Bacteria</taxon>
        <taxon>Pseudomonadati</taxon>
        <taxon>Planctomycetota</taxon>
        <taxon>Planctomycetia</taxon>
        <taxon>Planctomycetales</taxon>
        <taxon>Planctomycetaceae</taxon>
        <taxon>Symmachiella</taxon>
    </lineage>
</organism>
<name>A0A517ZYJ3_9PLAN</name>
<evidence type="ECO:0000256" key="1">
    <source>
        <dbReference type="SAM" id="SignalP"/>
    </source>
</evidence>
<evidence type="ECO:0000313" key="3">
    <source>
        <dbReference type="EMBL" id="QDU47562.1"/>
    </source>
</evidence>
<keyword evidence="1" id="KW-0732">Signal</keyword>
<feature type="chain" id="PRO_5022217125" evidence="1">
    <location>
        <begin position="21"/>
        <end position="459"/>
    </location>
</feature>
<feature type="domain" description="Neutral/alkaline non-lysosomal ceramidase N-terminal" evidence="2">
    <location>
        <begin position="25"/>
        <end position="248"/>
    </location>
</feature>
<dbReference type="Proteomes" id="UP000319383">
    <property type="component" value="Chromosome"/>
</dbReference>
<accession>A0A517ZYJ3</accession>